<organism evidence="2 3">
    <name type="scientific">Bdellovibrio reynosensis</name>
    <dbReference type="NCBI Taxonomy" id="2835041"/>
    <lineage>
        <taxon>Bacteria</taxon>
        <taxon>Pseudomonadati</taxon>
        <taxon>Bdellovibrionota</taxon>
        <taxon>Bdellovibrionia</taxon>
        <taxon>Bdellovibrionales</taxon>
        <taxon>Pseudobdellovibrionaceae</taxon>
        <taxon>Bdellovibrio</taxon>
    </lineage>
</organism>
<feature type="signal peptide" evidence="1">
    <location>
        <begin position="1"/>
        <end position="21"/>
    </location>
</feature>
<reference evidence="2" key="1">
    <citation type="submission" date="2022-03" db="EMBL/GenBank/DDBJ databases">
        <title>Genome Identification and Characterization of new species Bdellovibrio reynosense LBG001 sp. nov. from a Mexico soil sample.</title>
        <authorList>
            <person name="Camilli A."/>
            <person name="Ajao Y."/>
            <person name="Guo X."/>
        </authorList>
    </citation>
    <scope>NUCLEOTIDE SEQUENCE</scope>
    <source>
        <strain evidence="2">LBG001</strain>
    </source>
</reference>
<name>A0ABY4CDA3_9BACT</name>
<sequence length="82" mass="9365">MKRIIAAMIPFLLLSATTAFAKQRTVRKVQEVNFGDMSLKGTIRNPDGAYLVQKRGVKFMPLYDVQKDMDGRIRESALYLNQ</sequence>
<protein>
    <submittedName>
        <fullName evidence="2">Uncharacterized protein</fullName>
    </submittedName>
</protein>
<keyword evidence="1" id="KW-0732">Signal</keyword>
<proteinExistence type="predicted"/>
<evidence type="ECO:0000313" key="3">
    <source>
        <dbReference type="Proteomes" id="UP000830116"/>
    </source>
</evidence>
<dbReference type="EMBL" id="CP093442">
    <property type="protein sequence ID" value="UOF02429.1"/>
    <property type="molecule type" value="Genomic_DNA"/>
</dbReference>
<gene>
    <name evidence="2" type="ORF">MNR06_05625</name>
</gene>
<dbReference type="Proteomes" id="UP000830116">
    <property type="component" value="Chromosome"/>
</dbReference>
<feature type="chain" id="PRO_5046918559" evidence="1">
    <location>
        <begin position="22"/>
        <end position="82"/>
    </location>
</feature>
<accession>A0ABY4CDA3</accession>
<evidence type="ECO:0000256" key="1">
    <source>
        <dbReference type="SAM" id="SignalP"/>
    </source>
</evidence>
<keyword evidence="3" id="KW-1185">Reference proteome</keyword>
<evidence type="ECO:0000313" key="2">
    <source>
        <dbReference type="EMBL" id="UOF02429.1"/>
    </source>
</evidence>
<dbReference type="RefSeq" id="WP_243539863.1">
    <property type="nucleotide sequence ID" value="NZ_CP093442.1"/>
</dbReference>